<feature type="coiled-coil region" evidence="3">
    <location>
        <begin position="435"/>
        <end position="508"/>
    </location>
</feature>
<evidence type="ECO:0000256" key="2">
    <source>
        <dbReference type="ARBA" id="ARBA00023054"/>
    </source>
</evidence>
<dbReference type="GO" id="GO:0005794">
    <property type="term" value="C:Golgi apparatus"/>
    <property type="evidence" value="ECO:0007669"/>
    <property type="project" value="TreeGrafter"/>
</dbReference>
<feature type="coiled-coil region" evidence="3">
    <location>
        <begin position="47"/>
        <end position="138"/>
    </location>
</feature>
<comment type="caution">
    <text evidence="5">The sequence shown here is derived from an EMBL/GenBank/DDBJ whole genome shotgun (WGS) entry which is preliminary data.</text>
</comment>
<evidence type="ECO:0000256" key="1">
    <source>
        <dbReference type="ARBA" id="ARBA00010061"/>
    </source>
</evidence>
<feature type="region of interest" description="Disordered" evidence="4">
    <location>
        <begin position="777"/>
        <end position="802"/>
    </location>
</feature>
<dbReference type="GO" id="GO:0072393">
    <property type="term" value="P:microtubule anchoring at microtubule organizing center"/>
    <property type="evidence" value="ECO:0007669"/>
    <property type="project" value="TreeGrafter"/>
</dbReference>
<dbReference type="GO" id="GO:0005829">
    <property type="term" value="C:cytosol"/>
    <property type="evidence" value="ECO:0007669"/>
    <property type="project" value="TreeGrafter"/>
</dbReference>
<dbReference type="GO" id="GO:0034452">
    <property type="term" value="F:dynactin binding"/>
    <property type="evidence" value="ECO:0007669"/>
    <property type="project" value="TreeGrafter"/>
</dbReference>
<dbReference type="GO" id="GO:0008093">
    <property type="term" value="F:cytoskeletal anchor activity"/>
    <property type="evidence" value="ECO:0007669"/>
    <property type="project" value="InterPro"/>
</dbReference>
<feature type="coiled-coil region" evidence="3">
    <location>
        <begin position="332"/>
        <end position="387"/>
    </location>
</feature>
<protein>
    <submittedName>
        <fullName evidence="5">Uncharacterized protein</fullName>
    </submittedName>
</protein>
<gene>
    <name evidence="5" type="ORF">P4O66_006542</name>
</gene>
<dbReference type="PANTHER" id="PTHR31233">
    <property type="entry name" value="BICAUDAL D FAMILY MEMBER"/>
    <property type="match status" value="1"/>
</dbReference>
<dbReference type="InterPro" id="IPR011029">
    <property type="entry name" value="DEATH-like_dom_sf"/>
</dbReference>
<feature type="coiled-coil region" evidence="3">
    <location>
        <begin position="167"/>
        <end position="260"/>
    </location>
</feature>
<proteinExistence type="inferred from homology"/>
<evidence type="ECO:0000256" key="4">
    <source>
        <dbReference type="SAM" id="MobiDB-lite"/>
    </source>
</evidence>
<dbReference type="EMBL" id="JAROKS010000011">
    <property type="protein sequence ID" value="KAK1800045.1"/>
    <property type="molecule type" value="Genomic_DNA"/>
</dbReference>
<feature type="compositionally biased region" description="Low complexity" evidence="4">
    <location>
        <begin position="778"/>
        <end position="788"/>
    </location>
</feature>
<evidence type="ECO:0000313" key="5">
    <source>
        <dbReference type="EMBL" id="KAK1800045.1"/>
    </source>
</evidence>
<feature type="region of interest" description="Disordered" evidence="4">
    <location>
        <begin position="304"/>
        <end position="323"/>
    </location>
</feature>
<dbReference type="Gene3D" id="1.10.533.10">
    <property type="entry name" value="Death Domain, Fas"/>
    <property type="match status" value="1"/>
</dbReference>
<name>A0AAD8ZM92_9TELE</name>
<accession>A0AAD8ZM92</accession>
<sequence length="1039" mass="117350">MSGDEEGYPEAQLVTEAGPNWLRAEIERLSRELGETSREKIQAAEYGLVVLEEKQQLKQRYDELESEYEAVRQELDQLREAYGQAHSAHRKVAEDGESREESLILESASKEAYYEQRVQELQAEVRQTKAALTSSQSENERLTSLSLEMKENNELGELQRSRLRDDIREYKIRESRLLQDCTELEEENISLQKQVSVLKQGQVEFEGLKHENRRLEEEAQYLNSQLDDAIRLREIAERQLTEALETVKTEREQKTALRKELTHHMTLGDSLLAGSLDGLKLGIDEPNNDDIMRAFENGFVKVADGDEDNRSSTPKKGEKFRPAPSLVDDLLSELNISEIQKLKQQLLQAEREKVALLATLQDSQKQLEQARGALAQQQEAVVRLSDDLGVMRRLQAAKERHSALDSERERDSHEEGDTDYYELDIHGPEILRCKYEVAITEASELREELKLLKAEHDEVKVEHAEVRVRLESQVRELSGQVSELEGLGRAEQEQVARLQQELQEASALAGQSQGALGVAQDELVAFSEELANLYHHVCMCNNETPSRVMLDFYKEGKGKAGHTPGGPDAALATETAGGGVSATCPAREDSRKESMDVYNLVTIIRDQIQHLQQAVDRTTELSRQRVASLELAALADKDQTACMEEILKLKSLLSTKREQIATLRAVLKANKQTAEVALANLKSKYDNEKAIVTETMMKLRNELKALKEDAATFSSLRAMFATRCDEYVTQLDDMQRQLAAAEDEKKTLNSLLRMAIQQKLALTQRLEDLEFDHEQARRGGASVGASARPKGPFARGKGPSFSSSPHCLNTGIWYLVGIYRNAAAKRQVGFNFLRGSGEGCRHLFHGEVAGVSKETKMGDSFHEQLRLDSWFLKSDHRLDTELVDKLILQLNRIYPQILTDKEATKFRDLDVPTCVRLDALLTHLQQKREEACREFYSALHLHAEEVYFSLPTRLRRRTESMDTVLNPIMSTNDRFVLNDQGPLFFLSCFSAVVGAALLYYHGDFKTVSGSSSALGLAALGIGRKVREVLIWYTEDSLSR</sequence>
<feature type="coiled-coil region" evidence="3">
    <location>
        <begin position="664"/>
        <end position="758"/>
    </location>
</feature>
<dbReference type="AlphaFoldDB" id="A0AAD8ZM92"/>
<dbReference type="PANTHER" id="PTHR31233:SF13">
    <property type="entry name" value="BICAUDAL D HOMOLOG 2 (DROSOPHILA)"/>
    <property type="match status" value="1"/>
</dbReference>
<dbReference type="InterPro" id="IPR018477">
    <property type="entry name" value="BICD"/>
</dbReference>
<keyword evidence="6" id="KW-1185">Reference proteome</keyword>
<dbReference type="Pfam" id="PF09730">
    <property type="entry name" value="BicD"/>
    <property type="match status" value="1"/>
</dbReference>
<dbReference type="Proteomes" id="UP001239994">
    <property type="component" value="Unassembled WGS sequence"/>
</dbReference>
<evidence type="ECO:0000313" key="6">
    <source>
        <dbReference type="Proteomes" id="UP001239994"/>
    </source>
</evidence>
<dbReference type="GO" id="GO:0070840">
    <property type="term" value="F:dynein complex binding"/>
    <property type="evidence" value="ECO:0007669"/>
    <property type="project" value="InterPro"/>
</dbReference>
<evidence type="ECO:0000256" key="3">
    <source>
        <dbReference type="SAM" id="Coils"/>
    </source>
</evidence>
<dbReference type="GO" id="GO:0070507">
    <property type="term" value="P:regulation of microtubule cytoskeleton organization"/>
    <property type="evidence" value="ECO:0007669"/>
    <property type="project" value="TreeGrafter"/>
</dbReference>
<keyword evidence="2 3" id="KW-0175">Coiled coil</keyword>
<organism evidence="5 6">
    <name type="scientific">Electrophorus voltai</name>
    <dbReference type="NCBI Taxonomy" id="2609070"/>
    <lineage>
        <taxon>Eukaryota</taxon>
        <taxon>Metazoa</taxon>
        <taxon>Chordata</taxon>
        <taxon>Craniata</taxon>
        <taxon>Vertebrata</taxon>
        <taxon>Euteleostomi</taxon>
        <taxon>Actinopterygii</taxon>
        <taxon>Neopterygii</taxon>
        <taxon>Teleostei</taxon>
        <taxon>Ostariophysi</taxon>
        <taxon>Gymnotiformes</taxon>
        <taxon>Gymnotoidei</taxon>
        <taxon>Gymnotidae</taxon>
        <taxon>Electrophorus</taxon>
    </lineage>
</organism>
<dbReference type="Gene3D" id="6.10.250.2470">
    <property type="match status" value="1"/>
</dbReference>
<comment type="similarity">
    <text evidence="1">Belongs to the BicD family.</text>
</comment>
<reference evidence="5" key="1">
    <citation type="submission" date="2023-03" db="EMBL/GenBank/DDBJ databases">
        <title>Electrophorus voltai genome.</title>
        <authorList>
            <person name="Bian C."/>
        </authorList>
    </citation>
    <scope>NUCLEOTIDE SEQUENCE</scope>
    <source>
        <strain evidence="5">CB-2022</strain>
        <tissue evidence="5">Muscle</tissue>
    </source>
</reference>